<evidence type="ECO:0000256" key="2">
    <source>
        <dbReference type="SAM" id="SignalP"/>
    </source>
</evidence>
<evidence type="ECO:0000313" key="5">
    <source>
        <dbReference type="Proteomes" id="UP001321749"/>
    </source>
</evidence>
<dbReference type="InterPro" id="IPR038765">
    <property type="entry name" value="Papain-like_cys_pep_sf"/>
</dbReference>
<gene>
    <name evidence="4" type="ORF">QBC42DRAFT_329764</name>
</gene>
<protein>
    <recommendedName>
        <fullName evidence="3">Peptidase C1A papain C-terminal domain-containing protein</fullName>
    </recommendedName>
</protein>
<dbReference type="EMBL" id="MU864989">
    <property type="protein sequence ID" value="KAK4461546.1"/>
    <property type="molecule type" value="Genomic_DNA"/>
</dbReference>
<dbReference type="SMART" id="SM00645">
    <property type="entry name" value="Pept_C1"/>
    <property type="match status" value="1"/>
</dbReference>
<dbReference type="InterPro" id="IPR013128">
    <property type="entry name" value="Peptidase_C1A"/>
</dbReference>
<comment type="similarity">
    <text evidence="1">Belongs to the peptidase C1 family.</text>
</comment>
<evidence type="ECO:0000259" key="3">
    <source>
        <dbReference type="SMART" id="SM00645"/>
    </source>
</evidence>
<comment type="caution">
    <text evidence="4">The sequence shown here is derived from an EMBL/GenBank/DDBJ whole genome shotgun (WGS) entry which is preliminary data.</text>
</comment>
<dbReference type="GO" id="GO:0008234">
    <property type="term" value="F:cysteine-type peptidase activity"/>
    <property type="evidence" value="ECO:0007669"/>
    <property type="project" value="InterPro"/>
</dbReference>
<proteinExistence type="inferred from homology"/>
<dbReference type="GO" id="GO:0006508">
    <property type="term" value="P:proteolysis"/>
    <property type="evidence" value="ECO:0007669"/>
    <property type="project" value="InterPro"/>
</dbReference>
<dbReference type="Pfam" id="PF00112">
    <property type="entry name" value="Peptidase_C1"/>
    <property type="match status" value="1"/>
</dbReference>
<dbReference type="Gene3D" id="3.90.70.10">
    <property type="entry name" value="Cysteine proteinases"/>
    <property type="match status" value="1"/>
</dbReference>
<dbReference type="PANTHER" id="PTHR12411">
    <property type="entry name" value="CYSTEINE PROTEASE FAMILY C1-RELATED"/>
    <property type="match status" value="1"/>
</dbReference>
<keyword evidence="5" id="KW-1185">Reference proteome</keyword>
<evidence type="ECO:0000313" key="4">
    <source>
        <dbReference type="EMBL" id="KAK4461546.1"/>
    </source>
</evidence>
<dbReference type="Proteomes" id="UP001321749">
    <property type="component" value="Unassembled WGS sequence"/>
</dbReference>
<dbReference type="SUPFAM" id="SSF89372">
    <property type="entry name" value="Fucose-specific lectin"/>
    <property type="match status" value="1"/>
</dbReference>
<dbReference type="AlphaFoldDB" id="A0AAV9HL87"/>
<feature type="domain" description="Peptidase C1A papain C-terminal" evidence="3">
    <location>
        <begin position="82"/>
        <end position="296"/>
    </location>
</feature>
<evidence type="ECO:0000256" key="1">
    <source>
        <dbReference type="ARBA" id="ARBA00008455"/>
    </source>
</evidence>
<dbReference type="SUPFAM" id="SSF54001">
    <property type="entry name" value="Cysteine proteinases"/>
    <property type="match status" value="1"/>
</dbReference>
<dbReference type="InterPro" id="IPR000668">
    <property type="entry name" value="Peptidase_C1A_C"/>
</dbReference>
<reference evidence="4" key="1">
    <citation type="journal article" date="2023" name="Mol. Phylogenet. Evol.">
        <title>Genome-scale phylogeny and comparative genomics of the fungal order Sordariales.</title>
        <authorList>
            <person name="Hensen N."/>
            <person name="Bonometti L."/>
            <person name="Westerberg I."/>
            <person name="Brannstrom I.O."/>
            <person name="Guillou S."/>
            <person name="Cros-Aarteil S."/>
            <person name="Calhoun S."/>
            <person name="Haridas S."/>
            <person name="Kuo A."/>
            <person name="Mondo S."/>
            <person name="Pangilinan J."/>
            <person name="Riley R."/>
            <person name="LaButti K."/>
            <person name="Andreopoulos B."/>
            <person name="Lipzen A."/>
            <person name="Chen C."/>
            <person name="Yan M."/>
            <person name="Daum C."/>
            <person name="Ng V."/>
            <person name="Clum A."/>
            <person name="Steindorff A."/>
            <person name="Ohm R.A."/>
            <person name="Martin F."/>
            <person name="Silar P."/>
            <person name="Natvig D.O."/>
            <person name="Lalanne C."/>
            <person name="Gautier V."/>
            <person name="Ament-Velasquez S.L."/>
            <person name="Kruys A."/>
            <person name="Hutchinson M.I."/>
            <person name="Powell A.J."/>
            <person name="Barry K."/>
            <person name="Miller A.N."/>
            <person name="Grigoriev I.V."/>
            <person name="Debuchy R."/>
            <person name="Gladieux P."/>
            <person name="Hiltunen Thoren M."/>
            <person name="Johannesson H."/>
        </authorList>
    </citation>
    <scope>NUCLEOTIDE SEQUENCE</scope>
    <source>
        <strain evidence="4">PSN324</strain>
    </source>
</reference>
<organism evidence="4 5">
    <name type="scientific">Cladorrhinum samala</name>
    <dbReference type="NCBI Taxonomy" id="585594"/>
    <lineage>
        <taxon>Eukaryota</taxon>
        <taxon>Fungi</taxon>
        <taxon>Dikarya</taxon>
        <taxon>Ascomycota</taxon>
        <taxon>Pezizomycotina</taxon>
        <taxon>Sordariomycetes</taxon>
        <taxon>Sordariomycetidae</taxon>
        <taxon>Sordariales</taxon>
        <taxon>Podosporaceae</taxon>
        <taxon>Cladorrhinum</taxon>
    </lineage>
</organism>
<feature type="chain" id="PRO_5043956406" description="Peptidase C1A papain C-terminal domain-containing protein" evidence="2">
    <location>
        <begin position="22"/>
        <end position="661"/>
    </location>
</feature>
<sequence length="661" mass="71921">MVQPWSWSWPSVVVFLAAVEALPSRQKLVWPSPIPASSVPPVDWSSVGPPLYHSSPASSSRQAATGSKVSTANSGIVFNSPVPSAVDWRNRSGINYITTAQDQGVCQSCWAFAATALIESMVRIEHGIWSKRSEADVHDGAFAACDSTGNTEDTLAWVAGMGTEFINNPERGKPGVADWPCDPYEATFHGYEHCADRAGRATHIPFYQAIGGIEDQKRWLNEYGPIVATFTLYEDFWEWKNEKGGKVYSYNQTARDTGNHIALVVGFDDAKQAWLLKNSWGPNWGNNGFVYVAYDTANIDYWSKHGISNVNPDPWSRKRHQSGNMMQSGNGETHRNLELLLSDRKTATGGLVHVSRDGHTLEWSMISSLPVAAGGSIVGQPSIIGTSFNRDFHAVWVESANHTLQHWVYSQASASWSHRSTISSHNITGVPGLVQADDSSLVVVVAHADGSLNEWRQLPNTSDWTLTSPPLAVPGEGIAQSGPSLVQSNVGSNIYSAQGNSSYGTLYTVAVRADGKMQLFSREGRAGGTWKAGEAFGSNVSADASPVMIQDFYATENELSQGRLRLVVAVDGQVQHWVRQPGSEGKWEMLESAQGEEEGGVKKVLGLVQGSFWGKMHMLTEGGSADGGFDYWEWDGKWHAVERLKAVGEEGWKKGSPMSGG</sequence>
<accession>A0AAV9HL87</accession>
<keyword evidence="2" id="KW-0732">Signal</keyword>
<feature type="signal peptide" evidence="2">
    <location>
        <begin position="1"/>
        <end position="21"/>
    </location>
</feature>
<reference evidence="4" key="2">
    <citation type="submission" date="2023-06" db="EMBL/GenBank/DDBJ databases">
        <authorList>
            <consortium name="Lawrence Berkeley National Laboratory"/>
            <person name="Mondo S.J."/>
            <person name="Hensen N."/>
            <person name="Bonometti L."/>
            <person name="Westerberg I."/>
            <person name="Brannstrom I.O."/>
            <person name="Guillou S."/>
            <person name="Cros-Aarteil S."/>
            <person name="Calhoun S."/>
            <person name="Haridas S."/>
            <person name="Kuo A."/>
            <person name="Pangilinan J."/>
            <person name="Riley R."/>
            <person name="Labutti K."/>
            <person name="Andreopoulos B."/>
            <person name="Lipzen A."/>
            <person name="Chen C."/>
            <person name="Yanf M."/>
            <person name="Daum C."/>
            <person name="Ng V."/>
            <person name="Clum A."/>
            <person name="Steindorff A."/>
            <person name="Ohm R."/>
            <person name="Martin F."/>
            <person name="Silar P."/>
            <person name="Natvig D."/>
            <person name="Lalanne C."/>
            <person name="Gautier V."/>
            <person name="Ament-Velasquez S.L."/>
            <person name="Kruys A."/>
            <person name="Hutchinson M.I."/>
            <person name="Powell A.J."/>
            <person name="Barry K."/>
            <person name="Miller A.N."/>
            <person name="Grigoriev I.V."/>
            <person name="Debuchy R."/>
            <person name="Gladieux P."/>
            <person name="Thoren M.H."/>
            <person name="Johannesson H."/>
        </authorList>
    </citation>
    <scope>NUCLEOTIDE SEQUENCE</scope>
    <source>
        <strain evidence="4">PSN324</strain>
    </source>
</reference>
<name>A0AAV9HL87_9PEZI</name>